<evidence type="ECO:0000256" key="1">
    <source>
        <dbReference type="SAM" id="MobiDB-lite"/>
    </source>
</evidence>
<dbReference type="KEGG" id="fcy:FRACYDRAFT_237653"/>
<dbReference type="Proteomes" id="UP000095751">
    <property type="component" value="Unassembled WGS sequence"/>
</dbReference>
<dbReference type="InParanoid" id="A0A1E7FGE7"/>
<dbReference type="InterPro" id="IPR001478">
    <property type="entry name" value="PDZ"/>
</dbReference>
<dbReference type="SMART" id="SM00228">
    <property type="entry name" value="PDZ"/>
    <property type="match status" value="1"/>
</dbReference>
<accession>A0A1E7FGE7</accession>
<feature type="compositionally biased region" description="Basic and acidic residues" evidence="1">
    <location>
        <begin position="210"/>
        <end position="221"/>
    </location>
</feature>
<feature type="region of interest" description="Disordered" evidence="1">
    <location>
        <begin position="167"/>
        <end position="221"/>
    </location>
</feature>
<organism evidence="3 4">
    <name type="scientific">Fragilariopsis cylindrus CCMP1102</name>
    <dbReference type="NCBI Taxonomy" id="635003"/>
    <lineage>
        <taxon>Eukaryota</taxon>
        <taxon>Sar</taxon>
        <taxon>Stramenopiles</taxon>
        <taxon>Ochrophyta</taxon>
        <taxon>Bacillariophyta</taxon>
        <taxon>Bacillariophyceae</taxon>
        <taxon>Bacillariophycidae</taxon>
        <taxon>Bacillariales</taxon>
        <taxon>Bacillariaceae</taxon>
        <taxon>Fragilariopsis</taxon>
    </lineage>
</organism>
<proteinExistence type="predicted"/>
<name>A0A1E7FGE7_9STRA</name>
<evidence type="ECO:0000313" key="4">
    <source>
        <dbReference type="Proteomes" id="UP000095751"/>
    </source>
</evidence>
<dbReference type="SUPFAM" id="SSF50156">
    <property type="entry name" value="PDZ domain-like"/>
    <property type="match status" value="1"/>
</dbReference>
<evidence type="ECO:0000313" key="3">
    <source>
        <dbReference type="EMBL" id="OEU17242.1"/>
    </source>
</evidence>
<evidence type="ECO:0000259" key="2">
    <source>
        <dbReference type="PROSITE" id="PS50106"/>
    </source>
</evidence>
<sequence length="221" mass="24335">MAVISFDQLVSKVDCYEVTVPKPLGVVFGENPDPFFGLVVDDVSEGLNGGRAGLRKGDNLLAVNEQIVVGKEFDTIMGLLQDEPKSLNLVFFSGPVSQLYTILNNQLDEGETVFDDEDDYDDEDSKPVVMDENYETSVYVEIKEQKPLTLGDFGKAFKKVASNFSETMKSDPAEDTTSTDVAASTQPKKKKGFFGIGGESVQLDGQDAQGYRREKNEPDEY</sequence>
<dbReference type="OrthoDB" id="42569at2759"/>
<gene>
    <name evidence="3" type="ORF">FRACYDRAFT_237653</name>
</gene>
<keyword evidence="4" id="KW-1185">Reference proteome</keyword>
<dbReference type="EMBL" id="KV784357">
    <property type="protein sequence ID" value="OEU17242.1"/>
    <property type="molecule type" value="Genomic_DNA"/>
</dbReference>
<dbReference type="Gene3D" id="2.30.42.10">
    <property type="match status" value="1"/>
</dbReference>
<reference evidence="3 4" key="1">
    <citation type="submission" date="2016-09" db="EMBL/GenBank/DDBJ databases">
        <title>Extensive genetic diversity and differential bi-allelic expression allows diatom success in the polar Southern Ocean.</title>
        <authorList>
            <consortium name="DOE Joint Genome Institute"/>
            <person name="Mock T."/>
            <person name="Otillar R.P."/>
            <person name="Strauss J."/>
            <person name="Dupont C."/>
            <person name="Frickenhaus S."/>
            <person name="Maumus F."/>
            <person name="Mcmullan M."/>
            <person name="Sanges R."/>
            <person name="Schmutz J."/>
            <person name="Toseland A."/>
            <person name="Valas R."/>
            <person name="Veluchamy A."/>
            <person name="Ward B.J."/>
            <person name="Allen A."/>
            <person name="Barry K."/>
            <person name="Falciatore A."/>
            <person name="Ferrante M."/>
            <person name="Fortunato A.E."/>
            <person name="Gloeckner G."/>
            <person name="Gruber A."/>
            <person name="Hipkin R."/>
            <person name="Janech M."/>
            <person name="Kroth P."/>
            <person name="Leese F."/>
            <person name="Lindquist E."/>
            <person name="Lyon B.R."/>
            <person name="Martin J."/>
            <person name="Mayer C."/>
            <person name="Parker M."/>
            <person name="Quesneville H."/>
            <person name="Raymond J."/>
            <person name="Uhlig C."/>
            <person name="Valentin K.U."/>
            <person name="Worden A.Z."/>
            <person name="Armbrust E.V."/>
            <person name="Bowler C."/>
            <person name="Green B."/>
            <person name="Moulton V."/>
            <person name="Van Oosterhout C."/>
            <person name="Grigoriev I."/>
        </authorList>
    </citation>
    <scope>NUCLEOTIDE SEQUENCE [LARGE SCALE GENOMIC DNA]</scope>
    <source>
        <strain evidence="3 4">CCMP1102</strain>
    </source>
</reference>
<feature type="domain" description="PDZ" evidence="2">
    <location>
        <begin position="24"/>
        <end position="95"/>
    </location>
</feature>
<dbReference type="InterPro" id="IPR036034">
    <property type="entry name" value="PDZ_sf"/>
</dbReference>
<dbReference type="CDD" id="cd00136">
    <property type="entry name" value="PDZ_canonical"/>
    <property type="match status" value="1"/>
</dbReference>
<protein>
    <recommendedName>
        <fullName evidence="2">PDZ domain-containing protein</fullName>
    </recommendedName>
</protein>
<dbReference type="PROSITE" id="PS50106">
    <property type="entry name" value="PDZ"/>
    <property type="match status" value="1"/>
</dbReference>
<dbReference type="AlphaFoldDB" id="A0A1E7FGE7"/>
<feature type="compositionally biased region" description="Polar residues" evidence="1">
    <location>
        <begin position="175"/>
        <end position="186"/>
    </location>
</feature>